<feature type="compositionally biased region" description="Low complexity" evidence="1">
    <location>
        <begin position="52"/>
        <end position="65"/>
    </location>
</feature>
<dbReference type="Proteomes" id="UP000191500">
    <property type="component" value="Unassembled WGS sequence"/>
</dbReference>
<comment type="caution">
    <text evidence="3">The sequence shown here is derived from an EMBL/GenBank/DDBJ whole genome shotgun (WGS) entry which is preliminary data.</text>
</comment>
<feature type="compositionally biased region" description="Polar residues" evidence="1">
    <location>
        <begin position="364"/>
        <end position="375"/>
    </location>
</feature>
<dbReference type="PANTHER" id="PTHR23099:SF0">
    <property type="entry name" value="GERM CELL NUCLEAR ACIDIC PROTEIN"/>
    <property type="match status" value="1"/>
</dbReference>
<feature type="region of interest" description="Disordered" evidence="1">
    <location>
        <begin position="49"/>
        <end position="318"/>
    </location>
</feature>
<reference evidence="4" key="1">
    <citation type="journal article" date="2017" name="Nat. Microbiol.">
        <title>Global analysis of biosynthetic gene clusters reveals vast potential of secondary metabolite production in Penicillium species.</title>
        <authorList>
            <person name="Nielsen J.C."/>
            <person name="Grijseels S."/>
            <person name="Prigent S."/>
            <person name="Ji B."/>
            <person name="Dainat J."/>
            <person name="Nielsen K.F."/>
            <person name="Frisvad J.C."/>
            <person name="Workman M."/>
            <person name="Nielsen J."/>
        </authorList>
    </citation>
    <scope>NUCLEOTIDE SEQUENCE [LARGE SCALE GENOMIC DNA]</scope>
    <source>
        <strain evidence="4">IBT 31321</strain>
    </source>
</reference>
<feature type="compositionally biased region" description="Polar residues" evidence="1">
    <location>
        <begin position="305"/>
        <end position="318"/>
    </location>
</feature>
<proteinExistence type="predicted"/>
<dbReference type="AlphaFoldDB" id="A0A1V6UZ65"/>
<accession>A0A1V6UZ65</accession>
<protein>
    <recommendedName>
        <fullName evidence="2">SprT-like domain-containing protein</fullName>
    </recommendedName>
</protein>
<dbReference type="GO" id="GO:0005634">
    <property type="term" value="C:nucleus"/>
    <property type="evidence" value="ECO:0007669"/>
    <property type="project" value="TreeGrafter"/>
</dbReference>
<dbReference type="InterPro" id="IPR006640">
    <property type="entry name" value="SprT-like_domain"/>
</dbReference>
<feature type="domain" description="SprT-like" evidence="2">
    <location>
        <begin position="414"/>
        <end position="595"/>
    </location>
</feature>
<dbReference type="EMBL" id="MDDG01000003">
    <property type="protein sequence ID" value="OQE43717.1"/>
    <property type="molecule type" value="Genomic_DNA"/>
</dbReference>
<organism evidence="3 4">
    <name type="scientific">Penicillium coprophilum</name>
    <dbReference type="NCBI Taxonomy" id="36646"/>
    <lineage>
        <taxon>Eukaryota</taxon>
        <taxon>Fungi</taxon>
        <taxon>Dikarya</taxon>
        <taxon>Ascomycota</taxon>
        <taxon>Pezizomycotina</taxon>
        <taxon>Eurotiomycetes</taxon>
        <taxon>Eurotiomycetidae</taxon>
        <taxon>Eurotiales</taxon>
        <taxon>Aspergillaceae</taxon>
        <taxon>Penicillium</taxon>
    </lineage>
</organism>
<feature type="compositionally biased region" description="Basic residues" evidence="1">
    <location>
        <begin position="230"/>
        <end position="242"/>
    </location>
</feature>
<name>A0A1V6UZ65_9EURO</name>
<dbReference type="GO" id="GO:0006950">
    <property type="term" value="P:response to stress"/>
    <property type="evidence" value="ECO:0007669"/>
    <property type="project" value="UniProtKB-ARBA"/>
</dbReference>
<dbReference type="SMART" id="SM00731">
    <property type="entry name" value="SprT"/>
    <property type="match status" value="1"/>
</dbReference>
<sequence length="623" mass="69540">MARLNTANPLVKNTRKETGAHTLGITHKSPLSKEPCFNFRNTVKQNMPIKPQSQSQRQGTGSSGSFHIFPDSDSASESEYGQQKSTGKQQKQRTLGLARVNSLLLPAKRRPRPAIRRETEDYDKENDVPEYPTDGYRTPDLTPTRANALQAPTRSRMDYIAATHPVINRQEEQEEPEVSFEEGDSSDSLDGFIVSDNDEPSFFETSDSETANTDDEPSPAPSPVTSPIRSPRKRLLRGRRPVLKPASNTIADEEPSKEATRLATEPGRIEKPMATVPTPEGCTPNLATSSNTTTPVNRVEIPRPQGNSSCPPHFSLHSSNDLIRHLEDLDLDSENEHKPQNHPEQSNSESEDERSPKLHRSHTKQSPLTPSTDSSPGKGIPTTIRAQKKAEAALKREIRAQVAEFNERKLGFAEEFLRHLDNAFNSQISSMTKETGGIKIIWTKNFRNTAGRATVRSERLLKGAANLEEPGKRRYYATIELSEKVLDSEDKILCTLTHEYCHLLDILVTENRAKGTAQHGASFKQWGDRCVRALEGHPTYGGRVKVTTKHSYEINHKYIWACKAEGCDFKVGRHSKSVDPKRQFCGRCRGCLEQIKPVPRTAAPRGPVAKVVVDKREIMVIDP</sequence>
<feature type="region of interest" description="Disordered" evidence="1">
    <location>
        <begin position="1"/>
        <end position="36"/>
    </location>
</feature>
<feature type="compositionally biased region" description="Polar residues" evidence="1">
    <location>
        <begin position="285"/>
        <end position="296"/>
    </location>
</feature>
<dbReference type="Pfam" id="PF10263">
    <property type="entry name" value="SprT-like"/>
    <property type="match status" value="1"/>
</dbReference>
<evidence type="ECO:0000313" key="4">
    <source>
        <dbReference type="Proteomes" id="UP000191500"/>
    </source>
</evidence>
<dbReference type="STRING" id="36646.A0A1V6UZ65"/>
<evidence type="ECO:0000256" key="1">
    <source>
        <dbReference type="SAM" id="MobiDB-lite"/>
    </source>
</evidence>
<feature type="compositionally biased region" description="Acidic residues" evidence="1">
    <location>
        <begin position="172"/>
        <end position="187"/>
    </location>
</feature>
<gene>
    <name evidence="3" type="ORF">PENCOP_c003G08937</name>
</gene>
<feature type="region of interest" description="Disordered" evidence="1">
    <location>
        <begin position="333"/>
        <end position="381"/>
    </location>
</feature>
<dbReference type="PANTHER" id="PTHR23099">
    <property type="entry name" value="TRANSCRIPTIONAL REGULATOR"/>
    <property type="match status" value="1"/>
</dbReference>
<feature type="compositionally biased region" description="Polar residues" evidence="1">
    <location>
        <begin position="144"/>
        <end position="153"/>
    </location>
</feature>
<evidence type="ECO:0000259" key="2">
    <source>
        <dbReference type="SMART" id="SM00731"/>
    </source>
</evidence>
<keyword evidence="4" id="KW-1185">Reference proteome</keyword>
<evidence type="ECO:0000313" key="3">
    <source>
        <dbReference type="EMBL" id="OQE43717.1"/>
    </source>
</evidence>